<accession>B0RLA3</accession>
<dbReference type="EMBL" id="AM920689">
    <property type="protein sequence ID" value="CAP49471.1"/>
    <property type="molecule type" value="Genomic_DNA"/>
</dbReference>
<sequence>MAYWFGVAADDTPLPYTLLLITAIREVPGVVLTCFAPEEIASITA</sequence>
<dbReference type="AlphaFoldDB" id="B0RLA3"/>
<name>B0RLA3_XANCB</name>
<dbReference type="KEGG" id="xca:xcc-b100_0141"/>
<gene>
    <name evidence="1" type="ORF">XCCB100_0141</name>
</gene>
<dbReference type="HOGENOM" id="CLU_3206974_0_0_6"/>
<reference evidence="1 2" key="1">
    <citation type="journal article" date="2008" name="J. Biotechnol.">
        <title>The genome of Xanthomonas campestris pv. campestris B100 and its use for the reconstruction of metabolic pathways involved in xanthan biosynthesis.</title>
        <authorList>
            <person name="Vorholter F.J."/>
            <person name="Schneiker S."/>
            <person name="Goesmann A."/>
            <person name="Krause L."/>
            <person name="Bekel T."/>
            <person name="Kaiser O."/>
            <person name="Linke B."/>
            <person name="Patschkowski T."/>
            <person name="Ruckert C."/>
            <person name="Schmid J."/>
            <person name="Sidhu V.K."/>
            <person name="Sieber V."/>
            <person name="Tauch A."/>
            <person name="Watt S.A."/>
            <person name="Weisshaar B."/>
            <person name="Becker A."/>
            <person name="Niehaus K."/>
            <person name="Puhler A."/>
        </authorList>
    </citation>
    <scope>NUCLEOTIDE SEQUENCE [LARGE SCALE GENOMIC DNA]</scope>
    <source>
        <strain evidence="1 2">B100</strain>
    </source>
</reference>
<proteinExistence type="predicted"/>
<protein>
    <submittedName>
        <fullName evidence="1">Uncharacterized protein</fullName>
    </submittedName>
</protein>
<dbReference type="Proteomes" id="UP000001188">
    <property type="component" value="Chromosome"/>
</dbReference>
<organism evidence="1 2">
    <name type="scientific">Xanthomonas campestris pv. campestris (strain B100)</name>
    <dbReference type="NCBI Taxonomy" id="509169"/>
    <lineage>
        <taxon>Bacteria</taxon>
        <taxon>Pseudomonadati</taxon>
        <taxon>Pseudomonadota</taxon>
        <taxon>Gammaproteobacteria</taxon>
        <taxon>Lysobacterales</taxon>
        <taxon>Lysobacteraceae</taxon>
        <taxon>Xanthomonas</taxon>
    </lineage>
</organism>
<evidence type="ECO:0000313" key="1">
    <source>
        <dbReference type="EMBL" id="CAP49471.1"/>
    </source>
</evidence>
<evidence type="ECO:0000313" key="2">
    <source>
        <dbReference type="Proteomes" id="UP000001188"/>
    </source>
</evidence>